<reference evidence="3 4" key="1">
    <citation type="submission" date="2022-05" db="EMBL/GenBank/DDBJ databases">
        <title>Genome Sequencing of Bee-Associated Microbes.</title>
        <authorList>
            <person name="Dunlap C."/>
        </authorList>
    </citation>
    <scope>NUCLEOTIDE SEQUENCE [LARGE SCALE GENOMIC DNA]</scope>
    <source>
        <strain evidence="3 4">NRRL NRS-1438</strain>
    </source>
</reference>
<dbReference type="CDD" id="cd06166">
    <property type="entry name" value="Sortase_D_2"/>
    <property type="match status" value="1"/>
</dbReference>
<dbReference type="InterPro" id="IPR005754">
    <property type="entry name" value="Sortase"/>
</dbReference>
<dbReference type="InterPro" id="IPR042000">
    <property type="entry name" value="Sortase_D_2"/>
</dbReference>
<dbReference type="InterPro" id="IPR023365">
    <property type="entry name" value="Sortase_dom-sf"/>
</dbReference>
<feature type="region of interest" description="Disordered" evidence="2">
    <location>
        <begin position="57"/>
        <end position="82"/>
    </location>
</feature>
<evidence type="ECO:0000313" key="3">
    <source>
        <dbReference type="EMBL" id="MCY9522486.1"/>
    </source>
</evidence>
<dbReference type="EMBL" id="JAMDLW010000038">
    <property type="protein sequence ID" value="MCY9522486.1"/>
    <property type="molecule type" value="Genomic_DNA"/>
</dbReference>
<protein>
    <submittedName>
        <fullName evidence="3">Class D sortase</fullName>
    </submittedName>
</protein>
<gene>
    <name evidence="3" type="ORF">M5X09_22990</name>
</gene>
<evidence type="ECO:0000313" key="4">
    <source>
        <dbReference type="Proteomes" id="UP001207626"/>
    </source>
</evidence>
<dbReference type="NCBIfam" id="TIGR01076">
    <property type="entry name" value="sortase_fam"/>
    <property type="match status" value="1"/>
</dbReference>
<evidence type="ECO:0000256" key="1">
    <source>
        <dbReference type="ARBA" id="ARBA00022801"/>
    </source>
</evidence>
<dbReference type="Pfam" id="PF04203">
    <property type="entry name" value="Sortase"/>
    <property type="match status" value="1"/>
</dbReference>
<keyword evidence="1" id="KW-0378">Hydrolase</keyword>
<feature type="compositionally biased region" description="Polar residues" evidence="2">
    <location>
        <begin position="63"/>
        <end position="73"/>
    </location>
</feature>
<evidence type="ECO:0000256" key="2">
    <source>
        <dbReference type="SAM" id="MobiDB-lite"/>
    </source>
</evidence>
<comment type="caution">
    <text evidence="3">The sequence shown here is derived from an EMBL/GenBank/DDBJ whole genome shotgun (WGS) entry which is preliminary data.</text>
</comment>
<name>A0ABT4DYQ4_9BACL</name>
<organism evidence="3 4">
    <name type="scientific">Paenibacillus apiarius</name>
    <dbReference type="NCBI Taxonomy" id="46240"/>
    <lineage>
        <taxon>Bacteria</taxon>
        <taxon>Bacillati</taxon>
        <taxon>Bacillota</taxon>
        <taxon>Bacilli</taxon>
        <taxon>Bacillales</taxon>
        <taxon>Paenibacillaceae</taxon>
        <taxon>Paenibacillus</taxon>
    </lineage>
</organism>
<dbReference type="Proteomes" id="UP001207626">
    <property type="component" value="Unassembled WGS sequence"/>
</dbReference>
<accession>A0ABT4DYQ4</accession>
<proteinExistence type="predicted"/>
<dbReference type="SUPFAM" id="SSF63817">
    <property type="entry name" value="Sortase"/>
    <property type="match status" value="1"/>
</dbReference>
<dbReference type="RefSeq" id="WP_087436060.1">
    <property type="nucleotide sequence ID" value="NZ_JAMDLV010000047.1"/>
</dbReference>
<keyword evidence="4" id="KW-1185">Reference proteome</keyword>
<dbReference type="Gene3D" id="2.40.260.10">
    <property type="entry name" value="Sortase"/>
    <property type="match status" value="1"/>
</dbReference>
<sequence>MDRRVKMKIWNVTALMLLLAGLLLIFYPKWLQHVEQQRELQLLTEWDAIPKESSDAASLAQPLHSNVSRSASDVRTPEPEPDSEVMIDGIPLYGAISIEKIDLREPMLAGATAQSLKHGSGVVVPDRDPGATGNFVLASHRSRTFGRHFNRLDELEAGDEIKIETTNNTYVYKVNTKFVVEPEDLSVLDQNKDDKELTLITCEPMDNPTHRLIIKAEILEEEVQRAPF</sequence>